<dbReference type="Gene3D" id="1.10.287.680">
    <property type="entry name" value="Helix hairpin bin"/>
    <property type="match status" value="1"/>
</dbReference>
<dbReference type="EMBL" id="UFSP01000005">
    <property type="protein sequence ID" value="SSZ30870.1"/>
    <property type="molecule type" value="Genomic_DNA"/>
</dbReference>
<dbReference type="AlphaFoldDB" id="A0A336N9S9"/>
<sequence length="164" mass="19243">MEMSSTQRLILANQYKLMGLLDPNNAAKYQRLEIIVKGGFALELRELDSEFSAMSEEECRTVLNTLEMYKALQISYNNLEDKSDLSEHRLQFVGYCAIREKKFLSYLRFITGVEGQYQEFMRCEHGCDSQTPMWDKYSRMLEAWKACPHEYHLSMVEIQNILNA</sequence>
<evidence type="ECO:0000256" key="1">
    <source>
        <dbReference type="HAMAP-Rule" id="MF_00762"/>
    </source>
</evidence>
<dbReference type="HAMAP" id="MF_00762">
    <property type="entry name" value="UPF0304"/>
    <property type="match status" value="1"/>
</dbReference>
<evidence type="ECO:0000313" key="2">
    <source>
        <dbReference type="EMBL" id="SSZ30870.1"/>
    </source>
</evidence>
<proteinExistence type="inferred from homology"/>
<organism evidence="2 3">
    <name type="scientific">Aggregatibacter aphrophilus</name>
    <name type="common">Haemophilus aphrophilus</name>
    <dbReference type="NCBI Taxonomy" id="732"/>
    <lineage>
        <taxon>Bacteria</taxon>
        <taxon>Pseudomonadati</taxon>
        <taxon>Pseudomonadota</taxon>
        <taxon>Gammaproteobacteria</taxon>
        <taxon>Pasteurellales</taxon>
        <taxon>Pasteurellaceae</taxon>
        <taxon>Aggregatibacter</taxon>
    </lineage>
</organism>
<dbReference type="RefSeq" id="WP_005704687.1">
    <property type="nucleotide sequence ID" value="NZ_MAQF01000004.1"/>
</dbReference>
<dbReference type="InterPro" id="IPR005587">
    <property type="entry name" value="UPF0304_YfbU"/>
</dbReference>
<dbReference type="SUPFAM" id="SSF116960">
    <property type="entry name" value="YfbU-like"/>
    <property type="match status" value="1"/>
</dbReference>
<dbReference type="PIRSF" id="PIRSF006272">
    <property type="entry name" value="UCP006272"/>
    <property type="match status" value="1"/>
</dbReference>
<reference evidence="2 3" key="1">
    <citation type="submission" date="2018-06" db="EMBL/GenBank/DDBJ databases">
        <authorList>
            <consortium name="Pathogen Informatics"/>
            <person name="Doyle S."/>
        </authorList>
    </citation>
    <scope>NUCLEOTIDE SEQUENCE [LARGE SCALE GENOMIC DNA]</scope>
    <source>
        <strain evidence="2 3">NCTC5908</strain>
    </source>
</reference>
<dbReference type="InterPro" id="IPR023146">
    <property type="entry name" value="YfbU_alpha-helical_sf"/>
</dbReference>
<dbReference type="GeneID" id="49635653"/>
<dbReference type="NCBIfam" id="NF003936">
    <property type="entry name" value="PRK05445.1"/>
    <property type="match status" value="1"/>
</dbReference>
<dbReference type="Proteomes" id="UP000253728">
    <property type="component" value="Unassembled WGS sequence"/>
</dbReference>
<dbReference type="STRING" id="732.ADJ80_03135"/>
<dbReference type="Pfam" id="PF03887">
    <property type="entry name" value="YfbU"/>
    <property type="match status" value="1"/>
</dbReference>
<evidence type="ECO:0000313" key="3">
    <source>
        <dbReference type="Proteomes" id="UP000253728"/>
    </source>
</evidence>
<accession>A0A336N9S9</accession>
<dbReference type="Gene3D" id="1.10.3190.10">
    <property type="entry name" value="yfbu gene product, domain 2"/>
    <property type="match status" value="1"/>
</dbReference>
<dbReference type="InterPro" id="IPR023145">
    <property type="entry name" value="YfbU_helix-hairpin_sf"/>
</dbReference>
<gene>
    <name evidence="2" type="primary">yfbU</name>
    <name evidence="2" type="ORF">NCTC5908_02711</name>
</gene>
<protein>
    <recommendedName>
        <fullName evidence="1">UPF0304 protein NCTC5908_02711</fullName>
    </recommendedName>
</protein>
<comment type="similarity">
    <text evidence="1">Belongs to the UPF0304 family.</text>
</comment>
<name>A0A336N9S9_AGGAP</name>